<feature type="region of interest" description="Disordered" evidence="1">
    <location>
        <begin position="289"/>
        <end position="342"/>
    </location>
</feature>
<feature type="compositionally biased region" description="Basic and acidic residues" evidence="1">
    <location>
        <begin position="60"/>
        <end position="70"/>
    </location>
</feature>
<accession>A0A699K8B2</accession>
<comment type="caution">
    <text evidence="3">The sequence shown here is derived from an EMBL/GenBank/DDBJ whole genome shotgun (WGS) entry which is preliminary data.</text>
</comment>
<gene>
    <name evidence="3" type="ORF">Tci_653240</name>
</gene>
<feature type="compositionally biased region" description="Low complexity" evidence="1">
    <location>
        <begin position="47"/>
        <end position="56"/>
    </location>
</feature>
<proteinExistence type="predicted"/>
<dbReference type="AlphaFoldDB" id="A0A699K8B2"/>
<dbReference type="InterPro" id="IPR013103">
    <property type="entry name" value="RVT_2"/>
</dbReference>
<feature type="domain" description="Reverse transcriptase Ty1/copia-type" evidence="2">
    <location>
        <begin position="212"/>
        <end position="270"/>
    </location>
</feature>
<sequence>MNYQPLTAGNQSNSSTGVQEQFDAEKAREEIVQQYEPEFEGRKPESKVNVSSSSSAKSKKHDDKTKREAKVPPIGKLSPNNTNTFSADGPSNAAASPTHGKSSRIYTSQLLDDPDMPDLEDITYFDDEDDVGVEADFNNLETSITVSPIPTTRVHKDHPVTQIIGDLSSATQTRSMTRVARDQEPKRVHQALKDPSWIKDMQDELLQFKIQKLWVLVDLPYGKRPIGTKWVFRNKKDEKGIVVRNKARLVAQGHTQEKGIDYEEVFAPPANDLSHTYRPLAPIIEDWVSDSEDESETKTPQNVSSFVQPTKHVKSPRPSVQHVETSIPPATPKTAILKPTSNGKRRNRKASFVCKSLDHLIKDCDYHEKKWLNPLLGTMHKEEIISNMLKCLFQILKGMWHINRSPSRKASTLPLKVTAVKAPMVNAA</sequence>
<evidence type="ECO:0000259" key="2">
    <source>
        <dbReference type="Pfam" id="PF07727"/>
    </source>
</evidence>
<dbReference type="EMBL" id="BKCJ010492755">
    <property type="protein sequence ID" value="GFA81268.1"/>
    <property type="molecule type" value="Genomic_DNA"/>
</dbReference>
<feature type="compositionally biased region" description="Polar residues" evidence="1">
    <location>
        <begin position="1"/>
        <end position="19"/>
    </location>
</feature>
<reference evidence="3" key="1">
    <citation type="journal article" date="2019" name="Sci. Rep.">
        <title>Draft genome of Tanacetum cinerariifolium, the natural source of mosquito coil.</title>
        <authorList>
            <person name="Yamashiro T."/>
            <person name="Shiraishi A."/>
            <person name="Satake H."/>
            <person name="Nakayama K."/>
        </authorList>
    </citation>
    <scope>NUCLEOTIDE SEQUENCE</scope>
</reference>
<feature type="region of interest" description="Disordered" evidence="1">
    <location>
        <begin position="1"/>
        <end position="102"/>
    </location>
</feature>
<name>A0A699K8B2_TANCI</name>
<evidence type="ECO:0000256" key="1">
    <source>
        <dbReference type="SAM" id="MobiDB-lite"/>
    </source>
</evidence>
<organism evidence="3">
    <name type="scientific">Tanacetum cinerariifolium</name>
    <name type="common">Dalmatian daisy</name>
    <name type="synonym">Chrysanthemum cinerariifolium</name>
    <dbReference type="NCBI Taxonomy" id="118510"/>
    <lineage>
        <taxon>Eukaryota</taxon>
        <taxon>Viridiplantae</taxon>
        <taxon>Streptophyta</taxon>
        <taxon>Embryophyta</taxon>
        <taxon>Tracheophyta</taxon>
        <taxon>Spermatophyta</taxon>
        <taxon>Magnoliopsida</taxon>
        <taxon>eudicotyledons</taxon>
        <taxon>Gunneridae</taxon>
        <taxon>Pentapetalae</taxon>
        <taxon>asterids</taxon>
        <taxon>campanulids</taxon>
        <taxon>Asterales</taxon>
        <taxon>Asteraceae</taxon>
        <taxon>Asteroideae</taxon>
        <taxon>Anthemideae</taxon>
        <taxon>Anthemidinae</taxon>
        <taxon>Tanacetum</taxon>
    </lineage>
</organism>
<evidence type="ECO:0000313" key="3">
    <source>
        <dbReference type="EMBL" id="GFA81268.1"/>
    </source>
</evidence>
<protein>
    <recommendedName>
        <fullName evidence="2">Reverse transcriptase Ty1/copia-type domain-containing protein</fullName>
    </recommendedName>
</protein>
<dbReference type="Pfam" id="PF07727">
    <property type="entry name" value="RVT_2"/>
    <property type="match status" value="1"/>
</dbReference>
<feature type="compositionally biased region" description="Polar residues" evidence="1">
    <location>
        <begin position="298"/>
        <end position="308"/>
    </location>
</feature>